<dbReference type="Pfam" id="PF00126">
    <property type="entry name" value="HTH_1"/>
    <property type="match status" value="1"/>
</dbReference>
<dbReference type="InterPro" id="IPR036390">
    <property type="entry name" value="WH_DNA-bd_sf"/>
</dbReference>
<accession>A0A975I7U7</accession>
<evidence type="ECO:0000256" key="2">
    <source>
        <dbReference type="ARBA" id="ARBA00023015"/>
    </source>
</evidence>
<dbReference type="SUPFAM" id="SSF53850">
    <property type="entry name" value="Periplasmic binding protein-like II"/>
    <property type="match status" value="1"/>
</dbReference>
<dbReference type="InterPro" id="IPR036388">
    <property type="entry name" value="WH-like_DNA-bd_sf"/>
</dbReference>
<dbReference type="SUPFAM" id="SSF46785">
    <property type="entry name" value="Winged helix' DNA-binding domain"/>
    <property type="match status" value="1"/>
</dbReference>
<keyword evidence="2" id="KW-0805">Transcription regulation</keyword>
<dbReference type="InterPro" id="IPR000847">
    <property type="entry name" value="LysR_HTH_N"/>
</dbReference>
<organism evidence="6 7">
    <name type="scientific">Cognatishimia activa</name>
    <dbReference type="NCBI Taxonomy" id="1715691"/>
    <lineage>
        <taxon>Bacteria</taxon>
        <taxon>Pseudomonadati</taxon>
        <taxon>Pseudomonadota</taxon>
        <taxon>Alphaproteobacteria</taxon>
        <taxon>Rhodobacterales</taxon>
        <taxon>Paracoccaceae</taxon>
        <taxon>Cognatishimia</taxon>
    </lineage>
</organism>
<dbReference type="Gene3D" id="1.10.10.10">
    <property type="entry name" value="Winged helix-like DNA-binding domain superfamily/Winged helix DNA-binding domain"/>
    <property type="match status" value="1"/>
</dbReference>
<evidence type="ECO:0000256" key="1">
    <source>
        <dbReference type="ARBA" id="ARBA00009437"/>
    </source>
</evidence>
<dbReference type="PROSITE" id="PS50931">
    <property type="entry name" value="HTH_LYSR"/>
    <property type="match status" value="1"/>
</dbReference>
<keyword evidence="4" id="KW-0804">Transcription</keyword>
<dbReference type="PANTHER" id="PTHR30537">
    <property type="entry name" value="HTH-TYPE TRANSCRIPTIONAL REGULATOR"/>
    <property type="match status" value="1"/>
</dbReference>
<evidence type="ECO:0000256" key="3">
    <source>
        <dbReference type="ARBA" id="ARBA00023125"/>
    </source>
</evidence>
<dbReference type="Proteomes" id="UP000665026">
    <property type="component" value="Chromosome"/>
</dbReference>
<comment type="similarity">
    <text evidence="1">Belongs to the LysR transcriptional regulatory family.</text>
</comment>
<dbReference type="PANTHER" id="PTHR30537:SF74">
    <property type="entry name" value="HTH-TYPE TRANSCRIPTIONAL REGULATOR TRPI"/>
    <property type="match status" value="1"/>
</dbReference>
<dbReference type="GO" id="GO:0003700">
    <property type="term" value="F:DNA-binding transcription factor activity"/>
    <property type="evidence" value="ECO:0007669"/>
    <property type="project" value="InterPro"/>
</dbReference>
<reference evidence="6" key="1">
    <citation type="submission" date="2020-07" db="EMBL/GenBank/DDBJ databases">
        <title>Genome sequences of bacteria associated with the marine, planktonic diatom Thalassiosira profunda strain ECT2AJA-044.</title>
        <authorList>
            <person name="Gargas C.B."/>
            <person name="Roberts W.R."/>
            <person name="Alverson A.J."/>
        </authorList>
    </citation>
    <scope>NUCLEOTIDE SEQUENCE</scope>
    <source>
        <strain evidence="6">ECT2AJA-044</strain>
    </source>
</reference>
<evidence type="ECO:0000256" key="4">
    <source>
        <dbReference type="ARBA" id="ARBA00023163"/>
    </source>
</evidence>
<dbReference type="AlphaFoldDB" id="A0A975I7U7"/>
<dbReference type="KEGG" id="cact:HZ995_12165"/>
<proteinExistence type="inferred from homology"/>
<evidence type="ECO:0000313" key="7">
    <source>
        <dbReference type="Proteomes" id="UP000665026"/>
    </source>
</evidence>
<dbReference type="Pfam" id="PF03466">
    <property type="entry name" value="LysR_substrate"/>
    <property type="match status" value="1"/>
</dbReference>
<keyword evidence="3" id="KW-0238">DNA-binding</keyword>
<dbReference type="GO" id="GO:0006351">
    <property type="term" value="P:DNA-templated transcription"/>
    <property type="evidence" value="ECO:0007669"/>
    <property type="project" value="TreeGrafter"/>
</dbReference>
<dbReference type="InterPro" id="IPR005119">
    <property type="entry name" value="LysR_subst-bd"/>
</dbReference>
<feature type="domain" description="HTH lysR-type" evidence="5">
    <location>
        <begin position="9"/>
        <end position="66"/>
    </location>
</feature>
<name>A0A975I7U7_9RHOB</name>
<dbReference type="InterPro" id="IPR058163">
    <property type="entry name" value="LysR-type_TF_proteobact-type"/>
</dbReference>
<evidence type="ECO:0000313" key="6">
    <source>
        <dbReference type="EMBL" id="QTN35231.1"/>
    </source>
</evidence>
<evidence type="ECO:0000259" key="5">
    <source>
        <dbReference type="PROSITE" id="PS50931"/>
    </source>
</evidence>
<sequence length="296" mass="32977">MSDTTQSLPPLTWLRAFEATARHLSFTRAASELNLTQSAVSQHVRSLESFLNRALFVRKTRALELTEDGSNYLPVVREAFDLLASGTQAFIGGDRGRSMVLQCNLAFSVFWLAPRLARLYEQHPWLVLNIVTPIWDPDRHAAGATIDIRFGRSEDMSRASIRLTREQFFPVCAPSYQDGKIDLTRATLFDCAGVTGSWGTWLKSKSPQSLPPRAVNLTSTFNISMQAAIYGAGITMSHNTLARDILARGDLIEPFDHRPELSEGYFLQPAPEHGSTPASRAFQEWIEEEMAAFQAG</sequence>
<dbReference type="EMBL" id="CP060010">
    <property type="protein sequence ID" value="QTN35231.1"/>
    <property type="molecule type" value="Genomic_DNA"/>
</dbReference>
<dbReference type="FunFam" id="1.10.10.10:FF:000038">
    <property type="entry name" value="Glycine cleavage system transcriptional activator"/>
    <property type="match status" value="1"/>
</dbReference>
<dbReference type="Gene3D" id="3.40.190.10">
    <property type="entry name" value="Periplasmic binding protein-like II"/>
    <property type="match status" value="2"/>
</dbReference>
<dbReference type="GO" id="GO:0043565">
    <property type="term" value="F:sequence-specific DNA binding"/>
    <property type="evidence" value="ECO:0007669"/>
    <property type="project" value="TreeGrafter"/>
</dbReference>
<dbReference type="PRINTS" id="PR00039">
    <property type="entry name" value="HTHLYSR"/>
</dbReference>
<dbReference type="RefSeq" id="WP_209355918.1">
    <property type="nucleotide sequence ID" value="NZ_CP060010.1"/>
</dbReference>
<protein>
    <submittedName>
        <fullName evidence="6">LysR family transcriptional regulator</fullName>
    </submittedName>
</protein>
<gene>
    <name evidence="6" type="ORF">HZ995_12165</name>
</gene>